<dbReference type="EMBL" id="KQ964621">
    <property type="protein sequence ID" value="KXN67658.1"/>
    <property type="molecule type" value="Genomic_DNA"/>
</dbReference>
<feature type="domain" description="Protein kinase" evidence="6">
    <location>
        <begin position="56"/>
        <end position="345"/>
    </location>
</feature>
<dbReference type="InterPro" id="IPR008271">
    <property type="entry name" value="Ser/Thr_kinase_AS"/>
</dbReference>
<keyword evidence="3" id="KW-0547">Nucleotide-binding</keyword>
<protein>
    <submittedName>
        <fullName evidence="7">Pkinase-domain-containing protein</fullName>
    </submittedName>
</protein>
<keyword evidence="1" id="KW-0723">Serine/threonine-protein kinase</keyword>
<keyword evidence="2" id="KW-0808">Transferase</keyword>
<evidence type="ECO:0000313" key="8">
    <source>
        <dbReference type="Proteomes" id="UP000070444"/>
    </source>
</evidence>
<dbReference type="InterPro" id="IPR011009">
    <property type="entry name" value="Kinase-like_dom_sf"/>
</dbReference>
<dbReference type="PROSITE" id="PS50011">
    <property type="entry name" value="PROTEIN_KINASE_DOM"/>
    <property type="match status" value="1"/>
</dbReference>
<dbReference type="GO" id="GO:0004674">
    <property type="term" value="F:protein serine/threonine kinase activity"/>
    <property type="evidence" value="ECO:0007669"/>
    <property type="project" value="UniProtKB-KW"/>
</dbReference>
<evidence type="ECO:0000256" key="4">
    <source>
        <dbReference type="ARBA" id="ARBA00022777"/>
    </source>
</evidence>
<dbReference type="Gene3D" id="1.10.510.10">
    <property type="entry name" value="Transferase(Phosphotransferase) domain 1"/>
    <property type="match status" value="1"/>
</dbReference>
<evidence type="ECO:0000259" key="6">
    <source>
        <dbReference type="PROSITE" id="PS50011"/>
    </source>
</evidence>
<dbReference type="InterPro" id="IPR000719">
    <property type="entry name" value="Prot_kinase_dom"/>
</dbReference>
<accession>A0A137NYA4</accession>
<evidence type="ECO:0000313" key="7">
    <source>
        <dbReference type="EMBL" id="KXN67658.1"/>
    </source>
</evidence>
<sequence length="485" mass="54466">MTKKVTIQTPTPSSQASIAVPTLGSNTKAYPSPPEQHFDAKTGEPLPIFPTLASQYRLIQRMGDGAFSVVYRAFDQLRGHEVAIKAVRKHELSQSQRNSIHKEISILRSCDHPNITQLYDFHESDMHYFIVMELVSGGELFNAIVDHTYFSEPLARHIINQVAEGIHYLHSQRGVVHRDIKPENILFEPIPIIEDPQPYIDQGYKVYAGRGKEGYIVEGLGGAGIGRVKIADFGLSKTIWSDNTMTPCGTVGYTAPEIVNDQRYSLSVDLWALGCVLYTMLCGFPPFYDEDIQVLTEKVARGYYTFLSPWWDPISDGAKDLVAHLLLVDPINRYTIDEFMCHPWCRIVNPPSPPTQQDLVQTPTQEFVASSVITPSVTLREAFDVSYAVHLMGDDHHREVRAKNKNQRRQQAPPAMIPIVETPTEGTGQQGFNYEAANLLENLMCREAKKNGGEFKFALNADNATLLNRRKNKPNKLQQATLVQA</sequence>
<name>A0A137NYA4_CONC2</name>
<evidence type="ECO:0000256" key="5">
    <source>
        <dbReference type="ARBA" id="ARBA00022840"/>
    </source>
</evidence>
<reference evidence="7 8" key="1">
    <citation type="journal article" date="2015" name="Genome Biol. Evol.">
        <title>Phylogenomic analyses indicate that early fungi evolved digesting cell walls of algal ancestors of land plants.</title>
        <authorList>
            <person name="Chang Y."/>
            <person name="Wang S."/>
            <person name="Sekimoto S."/>
            <person name="Aerts A.L."/>
            <person name="Choi C."/>
            <person name="Clum A."/>
            <person name="LaButti K.M."/>
            <person name="Lindquist E.A."/>
            <person name="Yee Ngan C."/>
            <person name="Ohm R.A."/>
            <person name="Salamov A.A."/>
            <person name="Grigoriev I.V."/>
            <person name="Spatafora J.W."/>
            <person name="Berbee M.L."/>
        </authorList>
    </citation>
    <scope>NUCLEOTIDE SEQUENCE [LARGE SCALE GENOMIC DNA]</scope>
    <source>
        <strain evidence="7 8">NRRL 28638</strain>
    </source>
</reference>
<dbReference type="STRING" id="796925.A0A137NYA4"/>
<dbReference type="PROSITE" id="PS00108">
    <property type="entry name" value="PROTEIN_KINASE_ST"/>
    <property type="match status" value="1"/>
</dbReference>
<keyword evidence="8" id="KW-1185">Reference proteome</keyword>
<dbReference type="SUPFAM" id="SSF56112">
    <property type="entry name" value="Protein kinase-like (PK-like)"/>
    <property type="match status" value="1"/>
</dbReference>
<organism evidence="7 8">
    <name type="scientific">Conidiobolus coronatus (strain ATCC 28846 / CBS 209.66 / NRRL 28638)</name>
    <name type="common">Delacroixia coronata</name>
    <dbReference type="NCBI Taxonomy" id="796925"/>
    <lineage>
        <taxon>Eukaryota</taxon>
        <taxon>Fungi</taxon>
        <taxon>Fungi incertae sedis</taxon>
        <taxon>Zoopagomycota</taxon>
        <taxon>Entomophthoromycotina</taxon>
        <taxon>Entomophthoromycetes</taxon>
        <taxon>Entomophthorales</taxon>
        <taxon>Ancylistaceae</taxon>
        <taxon>Conidiobolus</taxon>
    </lineage>
</organism>
<dbReference type="FunFam" id="3.30.200.20:FF:000315">
    <property type="entry name" value="Calcium-dependent protein kinase 3"/>
    <property type="match status" value="1"/>
</dbReference>
<evidence type="ECO:0000256" key="2">
    <source>
        <dbReference type="ARBA" id="ARBA00022679"/>
    </source>
</evidence>
<evidence type="ECO:0000256" key="1">
    <source>
        <dbReference type="ARBA" id="ARBA00022527"/>
    </source>
</evidence>
<keyword evidence="4 7" id="KW-0418">Kinase</keyword>
<evidence type="ECO:0000256" key="3">
    <source>
        <dbReference type="ARBA" id="ARBA00022741"/>
    </source>
</evidence>
<dbReference type="PANTHER" id="PTHR24347">
    <property type="entry name" value="SERINE/THREONINE-PROTEIN KINASE"/>
    <property type="match status" value="1"/>
</dbReference>
<keyword evidence="5" id="KW-0067">ATP-binding</keyword>
<dbReference type="SMART" id="SM00220">
    <property type="entry name" value="S_TKc"/>
    <property type="match status" value="1"/>
</dbReference>
<dbReference type="AlphaFoldDB" id="A0A137NYA4"/>
<dbReference type="Pfam" id="PF00069">
    <property type="entry name" value="Pkinase"/>
    <property type="match status" value="1"/>
</dbReference>
<dbReference type="Proteomes" id="UP000070444">
    <property type="component" value="Unassembled WGS sequence"/>
</dbReference>
<gene>
    <name evidence="7" type="ORF">CONCODRAFT_80050</name>
</gene>
<proteinExistence type="predicted"/>
<dbReference type="OrthoDB" id="1738954at2759"/>
<dbReference type="GO" id="GO:0005524">
    <property type="term" value="F:ATP binding"/>
    <property type="evidence" value="ECO:0007669"/>
    <property type="project" value="UniProtKB-KW"/>
</dbReference>
<dbReference type="OMA" id="QIVQLTY"/>